<evidence type="ECO:0000256" key="4">
    <source>
        <dbReference type="PROSITE-ProRule" id="PRU00175"/>
    </source>
</evidence>
<name>J0D504_AURST</name>
<keyword evidence="3" id="KW-0862">Zinc</keyword>
<feature type="compositionally biased region" description="Basic residues" evidence="5">
    <location>
        <begin position="1"/>
        <end position="13"/>
    </location>
</feature>
<dbReference type="EMBL" id="JH688070">
    <property type="protein sequence ID" value="EJD33839.1"/>
    <property type="molecule type" value="Genomic_DNA"/>
</dbReference>
<dbReference type="InterPro" id="IPR017907">
    <property type="entry name" value="Znf_RING_CS"/>
</dbReference>
<keyword evidence="8" id="KW-1185">Reference proteome</keyword>
<dbReference type="InterPro" id="IPR013083">
    <property type="entry name" value="Znf_RING/FYVE/PHD"/>
</dbReference>
<evidence type="ECO:0000259" key="6">
    <source>
        <dbReference type="PROSITE" id="PS50089"/>
    </source>
</evidence>
<protein>
    <recommendedName>
        <fullName evidence="6">RING-type domain-containing protein</fullName>
    </recommendedName>
</protein>
<dbReference type="PROSITE" id="PS00518">
    <property type="entry name" value="ZF_RING_1"/>
    <property type="match status" value="1"/>
</dbReference>
<dbReference type="InParanoid" id="J0D504"/>
<dbReference type="Proteomes" id="UP000006514">
    <property type="component" value="Unassembled WGS sequence"/>
</dbReference>
<dbReference type="SUPFAM" id="SSF57850">
    <property type="entry name" value="RING/U-box"/>
    <property type="match status" value="1"/>
</dbReference>
<reference evidence="8" key="1">
    <citation type="journal article" date="2012" name="Science">
        <title>The Paleozoic origin of enzymatic lignin decomposition reconstructed from 31 fungal genomes.</title>
        <authorList>
            <person name="Floudas D."/>
            <person name="Binder M."/>
            <person name="Riley R."/>
            <person name="Barry K."/>
            <person name="Blanchette R.A."/>
            <person name="Henrissat B."/>
            <person name="Martinez A.T."/>
            <person name="Otillar R."/>
            <person name="Spatafora J.W."/>
            <person name="Yadav J.S."/>
            <person name="Aerts A."/>
            <person name="Benoit I."/>
            <person name="Boyd A."/>
            <person name="Carlson A."/>
            <person name="Copeland A."/>
            <person name="Coutinho P.M."/>
            <person name="de Vries R.P."/>
            <person name="Ferreira P."/>
            <person name="Findley K."/>
            <person name="Foster B."/>
            <person name="Gaskell J."/>
            <person name="Glotzer D."/>
            <person name="Gorecki P."/>
            <person name="Heitman J."/>
            <person name="Hesse C."/>
            <person name="Hori C."/>
            <person name="Igarashi K."/>
            <person name="Jurgens J.A."/>
            <person name="Kallen N."/>
            <person name="Kersten P."/>
            <person name="Kohler A."/>
            <person name="Kuees U."/>
            <person name="Kumar T.K.A."/>
            <person name="Kuo A."/>
            <person name="LaButti K."/>
            <person name="Larrondo L.F."/>
            <person name="Lindquist E."/>
            <person name="Ling A."/>
            <person name="Lombard V."/>
            <person name="Lucas S."/>
            <person name="Lundell T."/>
            <person name="Martin R."/>
            <person name="McLaughlin D.J."/>
            <person name="Morgenstern I."/>
            <person name="Morin E."/>
            <person name="Murat C."/>
            <person name="Nagy L.G."/>
            <person name="Nolan M."/>
            <person name="Ohm R.A."/>
            <person name="Patyshakuliyeva A."/>
            <person name="Rokas A."/>
            <person name="Ruiz-Duenas F.J."/>
            <person name="Sabat G."/>
            <person name="Salamov A."/>
            <person name="Samejima M."/>
            <person name="Schmutz J."/>
            <person name="Slot J.C."/>
            <person name="St John F."/>
            <person name="Stenlid J."/>
            <person name="Sun H."/>
            <person name="Sun S."/>
            <person name="Syed K."/>
            <person name="Tsang A."/>
            <person name="Wiebenga A."/>
            <person name="Young D."/>
            <person name="Pisabarro A."/>
            <person name="Eastwood D.C."/>
            <person name="Martin F."/>
            <person name="Cullen D."/>
            <person name="Grigoriev I.V."/>
            <person name="Hibbett D.S."/>
        </authorList>
    </citation>
    <scope>NUCLEOTIDE SEQUENCE [LARGE SCALE GENOMIC DNA]</scope>
    <source>
        <strain evidence="8">TFB10046</strain>
    </source>
</reference>
<dbReference type="KEGG" id="adl:AURDEDRAFT_177094"/>
<evidence type="ECO:0000313" key="7">
    <source>
        <dbReference type="EMBL" id="EJD33839.1"/>
    </source>
</evidence>
<sequence>MARTKYSPRKTARHPIEFDHHGGQAYYASSVSDDGHDAPAPDAAPERRPRKNARVGGPQPVSGPPGPSQGRHWGKKDKPVYDSSEHDAIERKALKSFYACPGCLKPLCLPYILVECGHSVCENCVCCIFDNDGFCPVNRCSHPEITSLPVANETLKTIVSALECHSPLASFAWDMDAVQEAYDNCMAIRLKVAKIQAGVDPLEEEDDDLYA</sequence>
<dbReference type="Gene3D" id="3.30.40.10">
    <property type="entry name" value="Zinc/RING finger domain, C3HC4 (zinc finger)"/>
    <property type="match status" value="1"/>
</dbReference>
<dbReference type="InterPro" id="IPR001841">
    <property type="entry name" value="Znf_RING"/>
</dbReference>
<dbReference type="PROSITE" id="PS50089">
    <property type="entry name" value="ZF_RING_2"/>
    <property type="match status" value="1"/>
</dbReference>
<evidence type="ECO:0000256" key="2">
    <source>
        <dbReference type="ARBA" id="ARBA00022771"/>
    </source>
</evidence>
<evidence type="ECO:0000256" key="1">
    <source>
        <dbReference type="ARBA" id="ARBA00022723"/>
    </source>
</evidence>
<organism evidence="7 8">
    <name type="scientific">Auricularia subglabra (strain TFB-10046 / SS5)</name>
    <name type="common">White-rot fungus</name>
    <name type="synonym">Auricularia delicata (strain TFB10046)</name>
    <dbReference type="NCBI Taxonomy" id="717982"/>
    <lineage>
        <taxon>Eukaryota</taxon>
        <taxon>Fungi</taxon>
        <taxon>Dikarya</taxon>
        <taxon>Basidiomycota</taxon>
        <taxon>Agaricomycotina</taxon>
        <taxon>Agaricomycetes</taxon>
        <taxon>Auriculariales</taxon>
        <taxon>Auriculariaceae</taxon>
        <taxon>Auricularia</taxon>
    </lineage>
</organism>
<feature type="compositionally biased region" description="Basic and acidic residues" evidence="5">
    <location>
        <begin position="33"/>
        <end position="47"/>
    </location>
</feature>
<feature type="domain" description="RING-type" evidence="6">
    <location>
        <begin position="100"/>
        <end position="139"/>
    </location>
</feature>
<evidence type="ECO:0000256" key="5">
    <source>
        <dbReference type="SAM" id="MobiDB-lite"/>
    </source>
</evidence>
<feature type="region of interest" description="Disordered" evidence="5">
    <location>
        <begin position="1"/>
        <end position="84"/>
    </location>
</feature>
<dbReference type="AlphaFoldDB" id="J0D504"/>
<keyword evidence="1" id="KW-0479">Metal-binding</keyword>
<gene>
    <name evidence="7" type="ORF">AURDEDRAFT_177094</name>
</gene>
<keyword evidence="2 4" id="KW-0863">Zinc-finger</keyword>
<proteinExistence type="predicted"/>
<dbReference type="GO" id="GO:0008270">
    <property type="term" value="F:zinc ion binding"/>
    <property type="evidence" value="ECO:0007669"/>
    <property type="project" value="UniProtKB-KW"/>
</dbReference>
<evidence type="ECO:0000313" key="8">
    <source>
        <dbReference type="Proteomes" id="UP000006514"/>
    </source>
</evidence>
<accession>J0D504</accession>
<evidence type="ECO:0000256" key="3">
    <source>
        <dbReference type="ARBA" id="ARBA00022833"/>
    </source>
</evidence>